<proteinExistence type="predicted"/>
<dbReference type="AlphaFoldDB" id="A0A437MCU0"/>
<feature type="domain" description="Glyoxalase-like" evidence="1">
    <location>
        <begin position="4"/>
        <end position="167"/>
    </location>
</feature>
<dbReference type="Pfam" id="PF13468">
    <property type="entry name" value="Glyoxalase_3"/>
    <property type="match status" value="1"/>
</dbReference>
<dbReference type="RefSeq" id="WP_127788941.1">
    <property type="nucleotide sequence ID" value="NZ_SACL01000006.1"/>
</dbReference>
<protein>
    <submittedName>
        <fullName evidence="2">VOC family protein</fullName>
    </submittedName>
</protein>
<evidence type="ECO:0000313" key="2">
    <source>
        <dbReference type="EMBL" id="RVT95456.1"/>
    </source>
</evidence>
<dbReference type="Proteomes" id="UP000282957">
    <property type="component" value="Unassembled WGS sequence"/>
</dbReference>
<name>A0A437MCU0_9PROT</name>
<gene>
    <name evidence="2" type="ORF">EOD42_17920</name>
</gene>
<reference evidence="2 3" key="1">
    <citation type="submission" date="2019-01" db="EMBL/GenBank/DDBJ databases">
        <authorList>
            <person name="Chen W.-M."/>
        </authorList>
    </citation>
    <scope>NUCLEOTIDE SEQUENCE [LARGE SCALE GENOMIC DNA]</scope>
    <source>
        <strain evidence="2 3">CCP-6</strain>
    </source>
</reference>
<evidence type="ECO:0000313" key="3">
    <source>
        <dbReference type="Proteomes" id="UP000282957"/>
    </source>
</evidence>
<comment type="caution">
    <text evidence="2">The sequence shown here is derived from an EMBL/GenBank/DDBJ whole genome shotgun (WGS) entry which is preliminary data.</text>
</comment>
<dbReference type="Gene3D" id="3.10.180.10">
    <property type="entry name" value="2,3-Dihydroxybiphenyl 1,2-Dioxygenase, domain 1"/>
    <property type="match status" value="1"/>
</dbReference>
<dbReference type="EMBL" id="SACL01000006">
    <property type="protein sequence ID" value="RVT95456.1"/>
    <property type="molecule type" value="Genomic_DNA"/>
</dbReference>
<evidence type="ECO:0000259" key="1">
    <source>
        <dbReference type="Pfam" id="PF13468"/>
    </source>
</evidence>
<keyword evidence="3" id="KW-1185">Reference proteome</keyword>
<dbReference type="OrthoDB" id="8451710at2"/>
<dbReference type="InterPro" id="IPR025870">
    <property type="entry name" value="Glyoxalase-like_dom"/>
</dbReference>
<accession>A0A437MCU0</accession>
<organism evidence="2 3">
    <name type="scientific">Rhodovarius crocodyli</name>
    <dbReference type="NCBI Taxonomy" id="1979269"/>
    <lineage>
        <taxon>Bacteria</taxon>
        <taxon>Pseudomonadati</taxon>
        <taxon>Pseudomonadota</taxon>
        <taxon>Alphaproteobacteria</taxon>
        <taxon>Acetobacterales</taxon>
        <taxon>Roseomonadaceae</taxon>
        <taxon>Rhodovarius</taxon>
    </lineage>
</organism>
<dbReference type="InterPro" id="IPR029068">
    <property type="entry name" value="Glyas_Bleomycin-R_OHBP_Dase"/>
</dbReference>
<sequence>MLQFDHLAIGATTLEEGVAFAEQTLGVPMGPGGAHPRMATHNRLLLAGSGRYIEVIAPDPAGEPPGVPRWFGLDHPPSPPRIVSWVARGKPAIMPEPLGDPALMSRGALSWTITFPRDGSLPLGGALPCLIEWPEGVHPTQTMADSGVVLEKLIITAPEMGRAKAALSVMEFEDMALIEFRRGPSALNARFSTPRGVVEI</sequence>